<evidence type="ECO:0000259" key="5">
    <source>
        <dbReference type="PROSITE" id="PS50076"/>
    </source>
</evidence>
<dbReference type="PANTHER" id="PTHR44140">
    <property type="entry name" value="LD25575P"/>
    <property type="match status" value="1"/>
</dbReference>
<dbReference type="RefSeq" id="WP_204630265.1">
    <property type="nucleotide sequence ID" value="NZ_BSOC01000008.1"/>
</dbReference>
<evidence type="ECO:0000256" key="3">
    <source>
        <dbReference type="ARBA" id="ARBA00022824"/>
    </source>
</evidence>
<reference evidence="6" key="1">
    <citation type="submission" date="2020-10" db="EMBL/GenBank/DDBJ databases">
        <title>Phylogeny of dyella-like bacteria.</title>
        <authorList>
            <person name="Fu J."/>
        </authorList>
    </citation>
    <scope>NUCLEOTIDE SEQUENCE</scope>
    <source>
        <strain evidence="6">DHON07</strain>
    </source>
</reference>
<protein>
    <submittedName>
        <fullName evidence="6">J domain-containing protein</fullName>
    </submittedName>
</protein>
<name>A0ABS2KBT9_9GAMM</name>
<sequence>MTALDVVVIAAGLLFGYRLVANYLSPHPGGGPEPLQRPLPEIEVPPAPPWFEVLGVAEDAALADIERAYRAKISQYHPDKVALMGEDIRQLAEAKSKDINVAYEIALKWRKR</sequence>
<evidence type="ECO:0000256" key="4">
    <source>
        <dbReference type="ARBA" id="ARBA00023186"/>
    </source>
</evidence>
<evidence type="ECO:0000256" key="1">
    <source>
        <dbReference type="ARBA" id="ARBA00004240"/>
    </source>
</evidence>
<dbReference type="InterPro" id="IPR051727">
    <property type="entry name" value="DnaJ_C3_Co-chaperones"/>
</dbReference>
<dbReference type="SMART" id="SM00271">
    <property type="entry name" value="DnaJ"/>
    <property type="match status" value="1"/>
</dbReference>
<dbReference type="Proteomes" id="UP001430193">
    <property type="component" value="Unassembled WGS sequence"/>
</dbReference>
<proteinExistence type="predicted"/>
<feature type="domain" description="J" evidence="5">
    <location>
        <begin position="49"/>
        <end position="112"/>
    </location>
</feature>
<comment type="caution">
    <text evidence="6">The sequence shown here is derived from an EMBL/GenBank/DDBJ whole genome shotgun (WGS) entry which is preliminary data.</text>
</comment>
<keyword evidence="3" id="KW-0256">Endoplasmic reticulum</keyword>
<dbReference type="SUPFAM" id="SSF46565">
    <property type="entry name" value="Chaperone J-domain"/>
    <property type="match status" value="1"/>
</dbReference>
<keyword evidence="2" id="KW-0732">Signal</keyword>
<keyword evidence="7" id="KW-1185">Reference proteome</keyword>
<evidence type="ECO:0000313" key="6">
    <source>
        <dbReference type="EMBL" id="MBM7128646.1"/>
    </source>
</evidence>
<dbReference type="Pfam" id="PF00226">
    <property type="entry name" value="DnaJ"/>
    <property type="match status" value="1"/>
</dbReference>
<organism evidence="6 7">
    <name type="scientific">Dyella mobilis</name>
    <dbReference type="NCBI Taxonomy" id="1849582"/>
    <lineage>
        <taxon>Bacteria</taxon>
        <taxon>Pseudomonadati</taxon>
        <taxon>Pseudomonadota</taxon>
        <taxon>Gammaproteobacteria</taxon>
        <taxon>Lysobacterales</taxon>
        <taxon>Rhodanobacteraceae</taxon>
        <taxon>Dyella</taxon>
    </lineage>
</organism>
<gene>
    <name evidence="6" type="ORF">ISS99_03840</name>
</gene>
<dbReference type="PROSITE" id="PS50076">
    <property type="entry name" value="DNAJ_2"/>
    <property type="match status" value="1"/>
</dbReference>
<dbReference type="PRINTS" id="PR00625">
    <property type="entry name" value="JDOMAIN"/>
</dbReference>
<evidence type="ECO:0000256" key="2">
    <source>
        <dbReference type="ARBA" id="ARBA00022729"/>
    </source>
</evidence>
<dbReference type="PANTHER" id="PTHR44140:SF2">
    <property type="entry name" value="LD25575P"/>
    <property type="match status" value="1"/>
</dbReference>
<dbReference type="Gene3D" id="1.10.287.110">
    <property type="entry name" value="DnaJ domain"/>
    <property type="match status" value="1"/>
</dbReference>
<evidence type="ECO:0000313" key="7">
    <source>
        <dbReference type="Proteomes" id="UP001430193"/>
    </source>
</evidence>
<keyword evidence="4" id="KW-0143">Chaperone</keyword>
<dbReference type="CDD" id="cd06257">
    <property type="entry name" value="DnaJ"/>
    <property type="match status" value="1"/>
</dbReference>
<comment type="subcellular location">
    <subcellularLocation>
        <location evidence="1">Endoplasmic reticulum</location>
    </subcellularLocation>
</comment>
<dbReference type="EMBL" id="JADIKF010000034">
    <property type="protein sequence ID" value="MBM7128646.1"/>
    <property type="molecule type" value="Genomic_DNA"/>
</dbReference>
<dbReference type="InterPro" id="IPR001623">
    <property type="entry name" value="DnaJ_domain"/>
</dbReference>
<accession>A0ABS2KBT9</accession>
<dbReference type="InterPro" id="IPR036869">
    <property type="entry name" value="J_dom_sf"/>
</dbReference>